<dbReference type="InterPro" id="IPR029063">
    <property type="entry name" value="SAM-dependent_MTases_sf"/>
</dbReference>
<dbReference type="KEGG" id="ard:AXF14_04380"/>
<protein>
    <recommendedName>
        <fullName evidence="1">Methyltransferase domain-containing protein</fullName>
    </recommendedName>
</protein>
<dbReference type="CDD" id="cd02440">
    <property type="entry name" value="AdoMet_MTases"/>
    <property type="match status" value="1"/>
</dbReference>
<organism evidence="2 3">
    <name type="scientific">Actinomyces radicidentis</name>
    <dbReference type="NCBI Taxonomy" id="111015"/>
    <lineage>
        <taxon>Bacteria</taxon>
        <taxon>Bacillati</taxon>
        <taxon>Actinomycetota</taxon>
        <taxon>Actinomycetes</taxon>
        <taxon>Actinomycetales</taxon>
        <taxon>Actinomycetaceae</taxon>
        <taxon>Actinomyces</taxon>
    </lineage>
</organism>
<gene>
    <name evidence="2" type="ORF">AXF14_04380</name>
</gene>
<dbReference type="EMBL" id="CP014228">
    <property type="protein sequence ID" value="AMD86975.1"/>
    <property type="molecule type" value="Genomic_DNA"/>
</dbReference>
<dbReference type="RefSeq" id="WP_067941159.1">
    <property type="nucleotide sequence ID" value="NZ_CP014228.1"/>
</dbReference>
<proteinExistence type="predicted"/>
<name>A0A120KL18_ACTRD</name>
<accession>A0A120KL18</accession>
<keyword evidence="3" id="KW-1185">Reference proteome</keyword>
<dbReference type="InterPro" id="IPR041698">
    <property type="entry name" value="Methyltransf_25"/>
</dbReference>
<dbReference type="Pfam" id="PF13649">
    <property type="entry name" value="Methyltransf_25"/>
    <property type="match status" value="1"/>
</dbReference>
<dbReference type="Gene3D" id="3.40.50.150">
    <property type="entry name" value="Vaccinia Virus protein VP39"/>
    <property type="match status" value="1"/>
</dbReference>
<evidence type="ECO:0000259" key="1">
    <source>
        <dbReference type="Pfam" id="PF13649"/>
    </source>
</evidence>
<reference evidence="3" key="1">
    <citation type="submission" date="2016-02" db="EMBL/GenBank/DDBJ databases">
        <authorList>
            <person name="Holder M.E."/>
            <person name="Ajami N.J."/>
            <person name="Petrosino J.F."/>
        </authorList>
    </citation>
    <scope>NUCLEOTIDE SEQUENCE [LARGE SCALE GENOMIC DNA]</scope>
    <source>
        <strain evidence="3">CCUG 36733</strain>
    </source>
</reference>
<dbReference type="SUPFAM" id="SSF53335">
    <property type="entry name" value="S-adenosyl-L-methionine-dependent methyltransferases"/>
    <property type="match status" value="1"/>
</dbReference>
<dbReference type="Proteomes" id="UP000065220">
    <property type="component" value="Chromosome"/>
</dbReference>
<evidence type="ECO:0000313" key="2">
    <source>
        <dbReference type="EMBL" id="AMD86975.1"/>
    </source>
</evidence>
<sequence>MRDESSRPLFVHGRAPSEAPPAEIRSVLEVVAVLRADPALRVLEIGSGRGGVTLALARAGARVLAVEPDPLGAAALRGVLEAAGPGASQGVEVLVDGPCGLALTERFRAVVLPAAGLTRLARPEQLDLLEEASALLAPGGSLIVSTEHVTLTRARTTTVDLDDGGRYTEVVDPARGLRRAVLTGSGPRTVQEVHSAPPAWISARLRALGLEVDYQHSVPDPVLRGHAAVVIAATAPARR</sequence>
<dbReference type="STRING" id="111015.AXF14_04380"/>
<dbReference type="GO" id="GO:0000179">
    <property type="term" value="F:rRNA (adenine-N6,N6-)-dimethyltransferase activity"/>
    <property type="evidence" value="ECO:0007669"/>
    <property type="project" value="InterPro"/>
</dbReference>
<dbReference type="PROSITE" id="PS01131">
    <property type="entry name" value="RRNA_A_DIMETH"/>
    <property type="match status" value="1"/>
</dbReference>
<evidence type="ECO:0000313" key="3">
    <source>
        <dbReference type="Proteomes" id="UP000065220"/>
    </source>
</evidence>
<dbReference type="InterPro" id="IPR020596">
    <property type="entry name" value="rRNA_Ade_Mease_Trfase_CS"/>
</dbReference>
<feature type="domain" description="Methyltransferase" evidence="1">
    <location>
        <begin position="42"/>
        <end position="140"/>
    </location>
</feature>
<dbReference type="AlphaFoldDB" id="A0A120KL18"/>